<dbReference type="AlphaFoldDB" id="A0A8T2NDQ7"/>
<gene>
    <name evidence="1" type="ORF">JZ751_029999</name>
</gene>
<name>A0A8T2NDQ7_9TELE</name>
<keyword evidence="2" id="KW-1185">Reference proteome</keyword>
<protein>
    <submittedName>
        <fullName evidence="1">Uncharacterized protein</fullName>
    </submittedName>
</protein>
<evidence type="ECO:0000313" key="2">
    <source>
        <dbReference type="Proteomes" id="UP000824540"/>
    </source>
</evidence>
<accession>A0A8T2NDQ7</accession>
<proteinExistence type="predicted"/>
<dbReference type="EMBL" id="JAFBMS010000099">
    <property type="protein sequence ID" value="KAG9336981.1"/>
    <property type="molecule type" value="Genomic_DNA"/>
</dbReference>
<comment type="caution">
    <text evidence="1">The sequence shown here is derived from an EMBL/GenBank/DDBJ whole genome shotgun (WGS) entry which is preliminary data.</text>
</comment>
<organism evidence="1 2">
    <name type="scientific">Albula glossodonta</name>
    <name type="common">roundjaw bonefish</name>
    <dbReference type="NCBI Taxonomy" id="121402"/>
    <lineage>
        <taxon>Eukaryota</taxon>
        <taxon>Metazoa</taxon>
        <taxon>Chordata</taxon>
        <taxon>Craniata</taxon>
        <taxon>Vertebrata</taxon>
        <taxon>Euteleostomi</taxon>
        <taxon>Actinopterygii</taxon>
        <taxon>Neopterygii</taxon>
        <taxon>Teleostei</taxon>
        <taxon>Albuliformes</taxon>
        <taxon>Albulidae</taxon>
        <taxon>Albula</taxon>
    </lineage>
</organism>
<dbReference type="Proteomes" id="UP000824540">
    <property type="component" value="Unassembled WGS sequence"/>
</dbReference>
<sequence length="124" mass="14192">MATSSPAVVFDTSLAFHRDGCRNGNAQLSSLHEIVYSPTTHPHPPDMLQYNPVQLLLTPNAQYNKVARRSCTKAPVLRHLMVLNSTFEQQEHKMPSWEHIFPNKKVSCSFCQRELRSTDVKRMN</sequence>
<reference evidence="1" key="1">
    <citation type="thesis" date="2021" institute="BYU ScholarsArchive" country="Provo, UT, USA">
        <title>Applications of and Algorithms for Genome Assembly and Genomic Analyses with an Emphasis on Marine Teleosts.</title>
        <authorList>
            <person name="Pickett B.D."/>
        </authorList>
    </citation>
    <scope>NUCLEOTIDE SEQUENCE</scope>
    <source>
        <strain evidence="1">HI-2016</strain>
    </source>
</reference>
<evidence type="ECO:0000313" key="1">
    <source>
        <dbReference type="EMBL" id="KAG9336981.1"/>
    </source>
</evidence>
<feature type="non-terminal residue" evidence="1">
    <location>
        <position position="1"/>
    </location>
</feature>